<dbReference type="InterPro" id="IPR001227">
    <property type="entry name" value="Ac_transferase_dom_sf"/>
</dbReference>
<dbReference type="Gene3D" id="3.40.50.1820">
    <property type="entry name" value="alpha/beta hydrolase"/>
    <property type="match status" value="1"/>
</dbReference>
<proteinExistence type="predicted"/>
<dbReference type="InterPro" id="IPR049490">
    <property type="entry name" value="C883_1060-like_KR_N"/>
</dbReference>
<evidence type="ECO:0000259" key="22">
    <source>
        <dbReference type="PROSITE" id="PS52004"/>
    </source>
</evidence>
<evidence type="ECO:0000256" key="8">
    <source>
        <dbReference type="ARBA" id="ARBA00023002"/>
    </source>
</evidence>
<evidence type="ECO:0000256" key="7">
    <source>
        <dbReference type="ARBA" id="ARBA00022857"/>
    </source>
</evidence>
<keyword evidence="3" id="KW-0596">Phosphopantetheine</keyword>
<dbReference type="GO" id="GO:0031177">
    <property type="term" value="F:phosphopantetheine binding"/>
    <property type="evidence" value="ECO:0007669"/>
    <property type="project" value="InterPro"/>
</dbReference>
<dbReference type="PROSITE" id="PS52004">
    <property type="entry name" value="KS3_2"/>
    <property type="match status" value="1"/>
</dbReference>
<evidence type="ECO:0000256" key="14">
    <source>
        <dbReference type="ARBA" id="ARBA00052745"/>
    </source>
</evidence>
<dbReference type="PANTHER" id="PTHR43775:SF51">
    <property type="entry name" value="INACTIVE PHENOLPHTHIOCEROL SYNTHESIS POLYKETIDE SYNTHASE TYPE I PKS1-RELATED"/>
    <property type="match status" value="1"/>
</dbReference>
<dbReference type="PROSITE" id="PS00012">
    <property type="entry name" value="PHOSPHOPANTETHEINE"/>
    <property type="match status" value="1"/>
</dbReference>
<evidence type="ECO:0000256" key="11">
    <source>
        <dbReference type="ARBA" id="ARBA00050973"/>
    </source>
</evidence>
<evidence type="ECO:0000256" key="19">
    <source>
        <dbReference type="ARBA" id="ARBA00078169"/>
    </source>
</evidence>
<evidence type="ECO:0000256" key="12">
    <source>
        <dbReference type="ARBA" id="ARBA00051971"/>
    </source>
</evidence>
<dbReference type="Pfam" id="PF02801">
    <property type="entry name" value="Ketoacyl-synt_C"/>
    <property type="match status" value="1"/>
</dbReference>
<dbReference type="FunFam" id="3.40.47.10:FF:000042">
    <property type="entry name" value="Polyketide synthase Pks13"/>
    <property type="match status" value="1"/>
</dbReference>
<keyword evidence="9" id="KW-0443">Lipid metabolism</keyword>
<dbReference type="InterPro" id="IPR020806">
    <property type="entry name" value="PKS_PP-bd"/>
</dbReference>
<comment type="cofactor">
    <cofactor evidence="2">
        <name>pantetheine 4'-phosphate</name>
        <dbReference type="ChEBI" id="CHEBI:47942"/>
    </cofactor>
</comment>
<feature type="domain" description="Ketosynthase family 3 (KS3)" evidence="22">
    <location>
        <begin position="13"/>
        <end position="437"/>
    </location>
</feature>
<feature type="domain" description="Carrier" evidence="21">
    <location>
        <begin position="1437"/>
        <end position="1513"/>
    </location>
</feature>
<dbReference type="Pfam" id="PF00109">
    <property type="entry name" value="ketoacyl-synt"/>
    <property type="match status" value="1"/>
</dbReference>
<evidence type="ECO:0000256" key="5">
    <source>
        <dbReference type="ARBA" id="ARBA00022679"/>
    </source>
</evidence>
<dbReference type="FunFam" id="1.10.1200.10:FF:000005">
    <property type="entry name" value="Nonribosomal peptide synthetase 1"/>
    <property type="match status" value="1"/>
</dbReference>
<dbReference type="InterPro" id="IPR016036">
    <property type="entry name" value="Malonyl_transacylase_ACP-bd"/>
</dbReference>
<dbReference type="InterPro" id="IPR057326">
    <property type="entry name" value="KR_dom"/>
</dbReference>
<reference evidence="23" key="1">
    <citation type="journal article" date="2013" name="Proc. Natl. Acad. Sci. U.S.A.">
        <title>Metagenomic natural product discovery in lichen provides evidence for a family of biosynthetic pathways in diverse symbioses.</title>
        <authorList>
            <person name="Kampa A."/>
            <person name="Gagunashvili A.N."/>
            <person name="Gulder T.A."/>
            <person name="Morinaka B.I."/>
            <person name="Daolio C."/>
            <person name="Godejohann M."/>
            <person name="Miao V.P."/>
            <person name="Piel J."/>
            <person name="Andresson O.S."/>
        </authorList>
    </citation>
    <scope>NUCLEOTIDE SEQUENCE</scope>
</reference>
<dbReference type="PROSITE" id="PS50075">
    <property type="entry name" value="CARRIER"/>
    <property type="match status" value="1"/>
</dbReference>
<evidence type="ECO:0000313" key="23">
    <source>
        <dbReference type="EMBL" id="AGH69820.1"/>
    </source>
</evidence>
<dbReference type="GO" id="GO:0006633">
    <property type="term" value="P:fatty acid biosynthetic process"/>
    <property type="evidence" value="ECO:0007669"/>
    <property type="project" value="TreeGrafter"/>
</dbReference>
<dbReference type="InterPro" id="IPR016035">
    <property type="entry name" value="Acyl_Trfase/lysoPLipase"/>
</dbReference>
<keyword evidence="4" id="KW-0597">Phosphoprotein</keyword>
<dbReference type="Pfam" id="PF21394">
    <property type="entry name" value="Beta-ketacyl_N"/>
    <property type="match status" value="1"/>
</dbReference>
<dbReference type="InterPro" id="IPR014030">
    <property type="entry name" value="Ketoacyl_synth_N"/>
</dbReference>
<comment type="cofactor">
    <cofactor evidence="1">
        <name>NADP(+)</name>
        <dbReference type="ChEBI" id="CHEBI:58349"/>
    </cofactor>
</comment>
<dbReference type="GO" id="GO:0034081">
    <property type="term" value="C:polyketide synthase complex"/>
    <property type="evidence" value="ECO:0007669"/>
    <property type="project" value="UniProtKB-ARBA"/>
</dbReference>
<dbReference type="CDD" id="cd00833">
    <property type="entry name" value="PKS"/>
    <property type="match status" value="1"/>
</dbReference>
<dbReference type="SMART" id="SM00823">
    <property type="entry name" value="PKS_PP"/>
    <property type="match status" value="1"/>
</dbReference>
<organism evidence="23">
    <name type="scientific">Nostoc sp. 'Peltigera membranacea cyanobiont'</name>
    <dbReference type="NCBI Taxonomy" id="414689"/>
    <lineage>
        <taxon>Bacteria</taxon>
        <taxon>Bacillati</taxon>
        <taxon>Cyanobacteriota</taxon>
        <taxon>Cyanophyceae</taxon>
        <taxon>Nostocales</taxon>
        <taxon>Nostocaceae</taxon>
        <taxon>Nostoc</taxon>
        <taxon>Nostoc cyanobionts</taxon>
    </lineage>
</organism>
<evidence type="ECO:0000259" key="21">
    <source>
        <dbReference type="PROSITE" id="PS50075"/>
    </source>
</evidence>
<dbReference type="InterPro" id="IPR006162">
    <property type="entry name" value="Ppantetheine_attach_site"/>
</dbReference>
<evidence type="ECO:0000256" key="13">
    <source>
        <dbReference type="ARBA" id="ARBA00052119"/>
    </source>
</evidence>
<dbReference type="SMART" id="SM00822">
    <property type="entry name" value="PKS_KR"/>
    <property type="match status" value="1"/>
</dbReference>
<evidence type="ECO:0000256" key="16">
    <source>
        <dbReference type="ARBA" id="ARBA00066974"/>
    </source>
</evidence>
<evidence type="ECO:0000256" key="20">
    <source>
        <dbReference type="ARBA" id="ARBA00084020"/>
    </source>
</evidence>
<evidence type="ECO:0000256" key="9">
    <source>
        <dbReference type="ARBA" id="ARBA00023098"/>
    </source>
</evidence>
<dbReference type="Pfam" id="PF08659">
    <property type="entry name" value="KR"/>
    <property type="match status" value="1"/>
</dbReference>
<evidence type="ECO:0000256" key="1">
    <source>
        <dbReference type="ARBA" id="ARBA00001937"/>
    </source>
</evidence>
<evidence type="ECO:0000256" key="15">
    <source>
        <dbReference type="ARBA" id="ARBA00058455"/>
    </source>
</evidence>
<dbReference type="Pfam" id="PF22621">
    <property type="entry name" value="CurL-like_PKS_C"/>
    <property type="match status" value="1"/>
</dbReference>
<evidence type="ECO:0000256" key="4">
    <source>
        <dbReference type="ARBA" id="ARBA00022553"/>
    </source>
</evidence>
<keyword evidence="7" id="KW-0521">NADP</keyword>
<dbReference type="GO" id="GO:0016491">
    <property type="term" value="F:oxidoreductase activity"/>
    <property type="evidence" value="ECO:0007669"/>
    <property type="project" value="UniProtKB-KW"/>
</dbReference>
<dbReference type="SUPFAM" id="SSF47336">
    <property type="entry name" value="ACP-like"/>
    <property type="match status" value="1"/>
</dbReference>
<comment type="catalytic activity">
    <reaction evidence="11">
        <text>17-(4-hydroxyphenyl)heptadecanoyl-[(phenol)carboxyphthiodiolenone synthase] + 2 (S)-methylmalonyl-CoA + 3 malonyl-CoA + 5 NADPH + 10 H(+) = C35-(phenol)carboxyphthiodiolenone-[(phenol)carboxyphthiodiolenone synthase] + 5 CO2 + 5 NADP(+) + 5 CoA + 2 H2O</text>
        <dbReference type="Rhea" id="RHEA:57756"/>
        <dbReference type="Rhea" id="RHEA-COMP:14272"/>
        <dbReference type="Rhea" id="RHEA-COMP:14989"/>
        <dbReference type="ChEBI" id="CHEBI:15377"/>
        <dbReference type="ChEBI" id="CHEBI:15378"/>
        <dbReference type="ChEBI" id="CHEBI:16526"/>
        <dbReference type="ChEBI" id="CHEBI:57287"/>
        <dbReference type="ChEBI" id="CHEBI:57327"/>
        <dbReference type="ChEBI" id="CHEBI:57384"/>
        <dbReference type="ChEBI" id="CHEBI:57783"/>
        <dbReference type="ChEBI" id="CHEBI:58349"/>
        <dbReference type="ChEBI" id="CHEBI:133300"/>
        <dbReference type="ChEBI" id="CHEBI:142259"/>
        <dbReference type="EC" id="2.3.1.292"/>
    </reaction>
</comment>
<evidence type="ECO:0000256" key="3">
    <source>
        <dbReference type="ARBA" id="ARBA00022450"/>
    </source>
</evidence>
<dbReference type="InterPro" id="IPR016039">
    <property type="entry name" value="Thiolase-like"/>
</dbReference>
<evidence type="ECO:0000256" key="18">
    <source>
        <dbReference type="ARBA" id="ARBA00075053"/>
    </source>
</evidence>
<dbReference type="InterPro" id="IPR014043">
    <property type="entry name" value="Acyl_transferase_dom"/>
</dbReference>
<dbReference type="InterPro" id="IPR009081">
    <property type="entry name" value="PP-bd_ACP"/>
</dbReference>
<comment type="catalytic activity">
    <reaction evidence="14">
        <text>icosanoyl-[(phenol)carboxyphthiodiolenone synthase] + 2 (S)-methylmalonyl-CoA + 3 malonyl-CoA + 5 NADPH + 10 H(+) = C32-carboxyphthiodiolenone-[(phenol)carboxyphthiodiolenone synthase] + 5 CO2 + 5 NADP(+) + 5 CoA + 2 H2O</text>
        <dbReference type="Rhea" id="RHEA:57748"/>
        <dbReference type="Rhea" id="RHEA-COMP:14985"/>
        <dbReference type="Rhea" id="RHEA-COMP:14986"/>
        <dbReference type="ChEBI" id="CHEBI:15377"/>
        <dbReference type="ChEBI" id="CHEBI:15378"/>
        <dbReference type="ChEBI" id="CHEBI:16526"/>
        <dbReference type="ChEBI" id="CHEBI:57287"/>
        <dbReference type="ChEBI" id="CHEBI:57327"/>
        <dbReference type="ChEBI" id="CHEBI:57384"/>
        <dbReference type="ChEBI" id="CHEBI:57783"/>
        <dbReference type="ChEBI" id="CHEBI:58349"/>
        <dbReference type="ChEBI" id="CHEBI:87848"/>
        <dbReference type="ChEBI" id="CHEBI:142236"/>
        <dbReference type="EC" id="2.3.1.292"/>
    </reaction>
</comment>
<keyword evidence="5" id="KW-0808">Transferase</keyword>
<dbReference type="InterPro" id="IPR014031">
    <property type="entry name" value="Ketoacyl_synth_C"/>
</dbReference>
<protein>
    <recommendedName>
        <fullName evidence="17">Phenolphthiocerol/phthiocerol polyketide synthase subunit E</fullName>
        <ecNumber evidence="16">2.3.1.292</ecNumber>
    </recommendedName>
    <alternativeName>
        <fullName evidence="19">(Phenol)carboxyphthiodiolenone synthase subunit E</fullName>
    </alternativeName>
    <alternativeName>
        <fullName evidence="20">Beta-ketoacyl-acyl-carrier-protein synthase I</fullName>
    </alternativeName>
    <alternativeName>
        <fullName evidence="18">Phthiocerol synthesis polyketide synthase type I PpsE</fullName>
    </alternativeName>
</protein>
<sequence>MDKSVDVLSEKTGLEIAIIGMSGCFPNAKNIEQFWQNLRDGIESVHLYTDRELEDLGIDPDLISNPNYVKAECIVEDTDLFDASFFGINPREAEIMSPSHRFFLEYAWKALENAGYNSEVYNKPIGVYAGSSGGSYLSNIYSNPEIVASVGDKQIEKGNASGYATTFVSYKLNLQGPSYAVQTTCSSSLVAVHIACQSLLSGECDIALAGGDSLSKTGGYLYQEGGIESPDGHCRAFDAKALGTVKGKGLGIVVLKRLEEAIADRDTIHAIIKGSAINNDGSSKVSYTAPSIDGQAKVIRAAQAMAEVDSETITYIEAHGTGTSLGDPIEIAALTQAFRASTQKKEFCAIGSVKTNIGHLDGAAGVAGLIKTVLALKHKQIPANLHFEQPNPQIDFANSPFYVNTKLSEWDTNGTPRRAGVSSFGFGGTNAHVILEEAPIAQFSTPYRSWQLLLLSAKTVSALETATTNLVSHLKQHPDLNLADVAYTLQVGRRAFDHRRMLVCQNFDDAVQVLETLDSQRLYTHYQEPCNRQIVFMFPGQGSQYVDMGRELYETETVFRKHIDECCEILKAHLGVDLRTILYPDKEQVGVAAQELQQTHIAQPALFVIEYALAQLWIDWGISAAGMIGHSIGEYVAATLAGVFSLKDALAVVAARGQLMQQLPTGAMLSVALSEEEIQPWLNQELTLAGINASSLCVVSGGVEAIAKLQSRLTLQAIECRPLHTSHAFHSPMMDAIVEPFTKLVDKVNLNPPQIPFISNLTGTWITAAEATNPTYWAKHLRSTVRFATGIAELIKEPEQIFLEVGPGRTLNTFARQQTHESIVLSSMRHPKDQQSDVAFLLNTLGRLWLAGVQVDWDKIYAFEQRQRIPLPTYPFERQRYWIEPNKSNDINHRPTKLSKKPNISDWFYLPTWKQAKLLEPFHKAKPTKQKQCWLVFLDSCQLGSQIAQQLEQQGQEVITVTVGEEFSQLSDRTYAINPQCRHNYDALFQALRAIEKIPQTIAHFWGITANIESEISSFGQHQIGFYSLLYIAQALSKQNITTSVEIMVVTNNLYDAIGQEKLIPEKGTILGTCKVIPQEYPNLTCRNIDVIIPESGNFKENQIIEQLMVEFTAQSNDLVVAYRSSHRWIQIFESTQIPEVVEETTRLKTGGIYLIAGDFAGNLGLTFTEYLAQTVQAKLILIGNIGLPQRNEWSEWLITHNEEDAISNYIKKILALEELGTELLIIEADVANVEQMQAAIHQSYDYFNQINGVFYVTPMGNEKSTFSIQEISQTETESLFHSKVDALYVIEKVLQGKELDFCLVQSSLSSVVGGLGLVAYSAANLFTDAFVNKLNQISSVPWFSVNWDAVKYEEKPEKNIAFGADLNELVMTPKEAWDVSLRVLSMGSAGQFIVSPGDLQIRLNTWLKRESLKHPDNSQDILSQHSRPNLQTPYIASSNEIEQKIVSIWQELLGIEKVGVNDNFFELGGHSLLAVQVTSRLREIFQVELPLQSILFDAPTVAGLAVLIATTQPEQEEFSEMAALLQEVRNLSPEEIQQELV</sequence>
<dbReference type="GO" id="GO:0004312">
    <property type="term" value="F:fatty acid synthase activity"/>
    <property type="evidence" value="ECO:0007669"/>
    <property type="project" value="TreeGrafter"/>
</dbReference>
<evidence type="ECO:0000256" key="10">
    <source>
        <dbReference type="ARBA" id="ARBA00023268"/>
    </source>
</evidence>
<dbReference type="SMART" id="SM00825">
    <property type="entry name" value="PKS_KS"/>
    <property type="match status" value="1"/>
</dbReference>
<dbReference type="Pfam" id="PF00550">
    <property type="entry name" value="PP-binding"/>
    <property type="match status" value="1"/>
</dbReference>
<dbReference type="InterPro" id="IPR029058">
    <property type="entry name" value="AB_hydrolase_fold"/>
</dbReference>
<keyword evidence="6" id="KW-0276">Fatty acid metabolism</keyword>
<dbReference type="InterPro" id="IPR036736">
    <property type="entry name" value="ACP-like_sf"/>
</dbReference>
<dbReference type="EMBL" id="KC407996">
    <property type="protein sequence ID" value="AGH69820.1"/>
    <property type="molecule type" value="Genomic_DNA"/>
</dbReference>
<comment type="catalytic activity">
    <reaction evidence="12">
        <text>19-(4-hydroxyphenyl)nonadecanoyl-[(phenol)carboxyphthiodiolenone synthase] + 2 (S)-methylmalonyl-CoA + 3 malonyl-CoA + 5 NADPH + 10 H(+) = C37-(phenol)carboxyphthiodiolenone-[(phenol)carboxyphthiodiolenone synthase] + 5 CO2 + 5 NADP(+) + 5 CoA + 2 H2O</text>
        <dbReference type="Rhea" id="RHEA:57760"/>
        <dbReference type="Rhea" id="RHEA-COMP:14273"/>
        <dbReference type="Rhea" id="RHEA-COMP:14990"/>
        <dbReference type="ChEBI" id="CHEBI:15377"/>
        <dbReference type="ChEBI" id="CHEBI:15378"/>
        <dbReference type="ChEBI" id="CHEBI:16526"/>
        <dbReference type="ChEBI" id="CHEBI:57287"/>
        <dbReference type="ChEBI" id="CHEBI:57327"/>
        <dbReference type="ChEBI" id="CHEBI:57384"/>
        <dbReference type="ChEBI" id="CHEBI:57783"/>
        <dbReference type="ChEBI" id="CHEBI:58349"/>
        <dbReference type="ChEBI" id="CHEBI:133301"/>
        <dbReference type="ChEBI" id="CHEBI:142260"/>
        <dbReference type="EC" id="2.3.1.292"/>
    </reaction>
</comment>
<dbReference type="SUPFAM" id="SSF52151">
    <property type="entry name" value="FabD/lysophospholipase-like"/>
    <property type="match status" value="1"/>
</dbReference>
<dbReference type="InterPro" id="IPR020841">
    <property type="entry name" value="PKS_Beta-ketoAc_synthase_dom"/>
</dbReference>
<comment type="catalytic activity">
    <reaction evidence="13">
        <text>docosanoyl-[(phenol)carboxyphthiodiolenone synthase] + 2 (S)-methylmalonyl-CoA + 3 malonyl-CoA + 5 NADPH + 10 H(+) = C34-carboxyphthiodiolenone-[(phenol)carboxyphthiodiolenone synthase] + 5 CO2 + 5 NADP(+) + 5 CoA + 2 H2O</text>
        <dbReference type="Rhea" id="RHEA:57752"/>
        <dbReference type="Rhea" id="RHEA-COMP:14987"/>
        <dbReference type="Rhea" id="RHEA-COMP:14988"/>
        <dbReference type="ChEBI" id="CHEBI:15377"/>
        <dbReference type="ChEBI" id="CHEBI:15378"/>
        <dbReference type="ChEBI" id="CHEBI:16526"/>
        <dbReference type="ChEBI" id="CHEBI:57287"/>
        <dbReference type="ChEBI" id="CHEBI:57327"/>
        <dbReference type="ChEBI" id="CHEBI:57384"/>
        <dbReference type="ChEBI" id="CHEBI:57783"/>
        <dbReference type="ChEBI" id="CHEBI:58349"/>
        <dbReference type="ChEBI" id="CHEBI:142237"/>
        <dbReference type="ChEBI" id="CHEBI:142238"/>
        <dbReference type="EC" id="2.3.1.292"/>
    </reaction>
</comment>
<dbReference type="Gene3D" id="3.30.70.250">
    <property type="entry name" value="Malonyl-CoA ACP transacylase, ACP-binding"/>
    <property type="match status" value="1"/>
</dbReference>
<dbReference type="InterPro" id="IPR036291">
    <property type="entry name" value="NAD(P)-bd_dom_sf"/>
</dbReference>
<dbReference type="CDD" id="cd08953">
    <property type="entry name" value="KR_2_SDR_x"/>
    <property type="match status" value="1"/>
</dbReference>
<dbReference type="SUPFAM" id="SSF55048">
    <property type="entry name" value="Probable ACP-binding domain of malonyl-CoA ACP transacylase"/>
    <property type="match status" value="1"/>
</dbReference>
<dbReference type="InterPro" id="IPR050091">
    <property type="entry name" value="PKS_NRPS_Biosynth_Enz"/>
</dbReference>
<dbReference type="Gene3D" id="3.40.366.10">
    <property type="entry name" value="Malonyl-Coenzyme A Acyl Carrier Protein, domain 2"/>
    <property type="match status" value="1"/>
</dbReference>
<dbReference type="InterPro" id="IPR013968">
    <property type="entry name" value="PKS_KR"/>
</dbReference>
<keyword evidence="10" id="KW-0511">Multifunctional enzyme</keyword>
<keyword evidence="8" id="KW-0560">Oxidoreductase</keyword>
<evidence type="ECO:0000256" key="6">
    <source>
        <dbReference type="ARBA" id="ARBA00022832"/>
    </source>
</evidence>
<dbReference type="Gene3D" id="3.30.70.3290">
    <property type="match status" value="1"/>
</dbReference>
<name>M4TB58_9NOSO</name>
<evidence type="ECO:0000256" key="17">
    <source>
        <dbReference type="ARBA" id="ARBA00073623"/>
    </source>
</evidence>
<dbReference type="SUPFAM" id="SSF53901">
    <property type="entry name" value="Thiolase-like"/>
    <property type="match status" value="1"/>
</dbReference>
<dbReference type="PANTHER" id="PTHR43775">
    <property type="entry name" value="FATTY ACID SYNTHASE"/>
    <property type="match status" value="1"/>
</dbReference>
<dbReference type="Pfam" id="PF00698">
    <property type="entry name" value="Acyl_transf_1"/>
    <property type="match status" value="1"/>
</dbReference>
<dbReference type="Gene3D" id="3.40.47.10">
    <property type="match status" value="1"/>
</dbReference>
<comment type="function">
    <text evidence="15">Part of the PpsABCDE complex involved in the biosynthesis of the lipid core common to phthiocerols and phenolphthiocerols by successive additions of malonyl-CoA or methylmalonyl-CoA extender units. PpsA can accept as substrate the activated forms of either icosanoyl (C20), docosanoyl (C22) or lignoceroyl (C24) groups from FadD26, or a (4-hydroxyphenyl)-C17 or (4-hydroxyphenyl)-C19 fatty acyl from FadD29. PpsA initiates the biosynthesis and extends its substrate using a malonyl-CoA extender unit. The PpsB and PpsC proteins add the second and third malonyl-CoA extender units. PpsD adds an (R)-methylmalonyl unit and PpsE adds a second (R)-methylmalonyl unit. The incorporation of the methylmalonyl units results in formation of two branched methyl groups in the elongated product.</text>
</comment>
<evidence type="ECO:0000256" key="2">
    <source>
        <dbReference type="ARBA" id="ARBA00001957"/>
    </source>
</evidence>
<dbReference type="SMART" id="SM00827">
    <property type="entry name" value="PKS_AT"/>
    <property type="match status" value="1"/>
</dbReference>
<dbReference type="Gene3D" id="3.40.50.720">
    <property type="entry name" value="NAD(P)-binding Rossmann-like Domain"/>
    <property type="match status" value="1"/>
</dbReference>
<dbReference type="EC" id="2.3.1.292" evidence="16"/>
<dbReference type="SUPFAM" id="SSF51735">
    <property type="entry name" value="NAD(P)-binding Rossmann-fold domains"/>
    <property type="match status" value="2"/>
</dbReference>
<accession>M4TB58</accession>